<reference evidence="3 4" key="1">
    <citation type="journal article" date="2015" name="Genome Announc.">
        <title>Expanding the biotechnology potential of lactobacilli through comparative genomics of 213 strains and associated genera.</title>
        <authorList>
            <person name="Sun Z."/>
            <person name="Harris H.M."/>
            <person name="McCann A."/>
            <person name="Guo C."/>
            <person name="Argimon S."/>
            <person name="Zhang W."/>
            <person name="Yang X."/>
            <person name="Jeffery I.B."/>
            <person name="Cooney J.C."/>
            <person name="Kagawa T.F."/>
            <person name="Liu W."/>
            <person name="Song Y."/>
            <person name="Salvetti E."/>
            <person name="Wrobel A."/>
            <person name="Rasinkangas P."/>
            <person name="Parkhill J."/>
            <person name="Rea M.C."/>
            <person name="O'Sullivan O."/>
            <person name="Ritari J."/>
            <person name="Douillard F.P."/>
            <person name="Paul Ross R."/>
            <person name="Yang R."/>
            <person name="Briner A.E."/>
            <person name="Felis G.E."/>
            <person name="de Vos W.M."/>
            <person name="Barrangou R."/>
            <person name="Klaenhammer T.R."/>
            <person name="Caufield P.W."/>
            <person name="Cui Y."/>
            <person name="Zhang H."/>
            <person name="O'Toole P.W."/>
        </authorList>
    </citation>
    <scope>NUCLEOTIDE SEQUENCE [LARGE SCALE GENOMIC DNA]</scope>
    <source>
        <strain evidence="3 4">DSM 15638</strain>
    </source>
</reference>
<dbReference type="InterPro" id="IPR050807">
    <property type="entry name" value="TransReg_Diox_bact_type"/>
</dbReference>
<keyword evidence="4" id="KW-1185">Reference proteome</keyword>
<dbReference type="AlphaFoldDB" id="A0A0R1HHK2"/>
<dbReference type="CDD" id="cd00093">
    <property type="entry name" value="HTH_XRE"/>
    <property type="match status" value="1"/>
</dbReference>
<dbReference type="SMART" id="SM00530">
    <property type="entry name" value="HTH_XRE"/>
    <property type="match status" value="1"/>
</dbReference>
<organism evidence="3 4">
    <name type="scientific">Dellaglioa algida DSM 15638</name>
    <dbReference type="NCBI Taxonomy" id="1423719"/>
    <lineage>
        <taxon>Bacteria</taxon>
        <taxon>Bacillati</taxon>
        <taxon>Bacillota</taxon>
        <taxon>Bacilli</taxon>
        <taxon>Lactobacillales</taxon>
        <taxon>Lactobacillaceae</taxon>
        <taxon>Dellaglioa</taxon>
    </lineage>
</organism>
<dbReference type="GO" id="GO:0003677">
    <property type="term" value="F:DNA binding"/>
    <property type="evidence" value="ECO:0007669"/>
    <property type="project" value="UniProtKB-KW"/>
</dbReference>
<evidence type="ECO:0000256" key="1">
    <source>
        <dbReference type="ARBA" id="ARBA00023125"/>
    </source>
</evidence>
<evidence type="ECO:0000313" key="3">
    <source>
        <dbReference type="EMBL" id="KRK45878.1"/>
    </source>
</evidence>
<dbReference type="Proteomes" id="UP000051450">
    <property type="component" value="Unassembled WGS sequence"/>
</dbReference>
<dbReference type="EMBL" id="AZDI01000004">
    <property type="protein sequence ID" value="KRK45878.1"/>
    <property type="molecule type" value="Genomic_DNA"/>
</dbReference>
<dbReference type="GO" id="GO:0005829">
    <property type="term" value="C:cytosol"/>
    <property type="evidence" value="ECO:0007669"/>
    <property type="project" value="TreeGrafter"/>
</dbReference>
<dbReference type="InterPro" id="IPR010982">
    <property type="entry name" value="Lambda_DNA-bd_dom_sf"/>
</dbReference>
<dbReference type="PATRIC" id="fig|1423719.4.peg.1130"/>
<comment type="caution">
    <text evidence="3">The sequence shown here is derived from an EMBL/GenBank/DDBJ whole genome shotgun (WGS) entry which is preliminary data.</text>
</comment>
<dbReference type="Pfam" id="PF01381">
    <property type="entry name" value="HTH_3"/>
    <property type="match status" value="1"/>
</dbReference>
<dbReference type="SUPFAM" id="SSF47413">
    <property type="entry name" value="lambda repressor-like DNA-binding domains"/>
    <property type="match status" value="1"/>
</dbReference>
<dbReference type="PROSITE" id="PS50943">
    <property type="entry name" value="HTH_CROC1"/>
    <property type="match status" value="1"/>
</dbReference>
<protein>
    <recommendedName>
        <fullName evidence="2">HTH cro/C1-type domain-containing protein</fullName>
    </recommendedName>
</protein>
<feature type="domain" description="HTH cro/C1-type" evidence="2">
    <location>
        <begin position="9"/>
        <end position="64"/>
    </location>
</feature>
<sequence>MLKKIGILIRAKRKLLNMTIEQLAEKSKSSVSLISLIERGRLDNIKMKKLSDIAEALNMTLADFFTNQNLKGVATLDLINYLASLPEDKREATAELLLKVIRL</sequence>
<dbReference type="PANTHER" id="PTHR46797">
    <property type="entry name" value="HTH-TYPE TRANSCRIPTIONAL REGULATOR"/>
    <property type="match status" value="1"/>
</dbReference>
<gene>
    <name evidence="3" type="ORF">FC66_GL001109</name>
</gene>
<evidence type="ECO:0000313" key="4">
    <source>
        <dbReference type="Proteomes" id="UP000051450"/>
    </source>
</evidence>
<evidence type="ECO:0000259" key="2">
    <source>
        <dbReference type="PROSITE" id="PS50943"/>
    </source>
</evidence>
<dbReference type="OrthoDB" id="2298288at2"/>
<dbReference type="PANTHER" id="PTHR46797:SF1">
    <property type="entry name" value="METHYLPHOSPHONATE SYNTHASE"/>
    <property type="match status" value="1"/>
</dbReference>
<name>A0A0R1HHK2_9LACO</name>
<dbReference type="STRING" id="1423719.FC66_GL001109"/>
<keyword evidence="1" id="KW-0238">DNA-binding</keyword>
<dbReference type="Gene3D" id="1.10.260.40">
    <property type="entry name" value="lambda repressor-like DNA-binding domains"/>
    <property type="match status" value="1"/>
</dbReference>
<dbReference type="InterPro" id="IPR001387">
    <property type="entry name" value="Cro/C1-type_HTH"/>
</dbReference>
<accession>A0A0R1HHK2</accession>
<dbReference type="RefSeq" id="WP_083478962.1">
    <property type="nucleotide sequence ID" value="NZ_AZDI01000004.1"/>
</dbReference>
<dbReference type="GO" id="GO:0003700">
    <property type="term" value="F:DNA-binding transcription factor activity"/>
    <property type="evidence" value="ECO:0007669"/>
    <property type="project" value="TreeGrafter"/>
</dbReference>
<proteinExistence type="predicted"/>